<dbReference type="RefSeq" id="WP_157320833.1">
    <property type="nucleotide sequence ID" value="NZ_BMFX01000005.1"/>
</dbReference>
<feature type="transmembrane region" description="Helical" evidence="1">
    <location>
        <begin position="30"/>
        <end position="54"/>
    </location>
</feature>
<evidence type="ECO:0000256" key="1">
    <source>
        <dbReference type="SAM" id="Phobius"/>
    </source>
</evidence>
<protein>
    <submittedName>
        <fullName evidence="2">PrgI family protein</fullName>
    </submittedName>
</protein>
<reference evidence="2 3" key="1">
    <citation type="submission" date="2019-12" db="EMBL/GenBank/DDBJ databases">
        <title>Nesterenkonia muleiensis sp. nov., a novel actinobacterium isolated from sap of Populus euphratica.</title>
        <authorList>
            <person name="Wang R."/>
        </authorList>
    </citation>
    <scope>NUCLEOTIDE SEQUENCE [LARGE SCALE GENOMIC DNA]</scope>
    <source>
        <strain evidence="2 3">F10</strain>
    </source>
</reference>
<dbReference type="InterPro" id="IPR049978">
    <property type="entry name" value="SCO6880-like"/>
</dbReference>
<dbReference type="OrthoDB" id="3859571at2"/>
<dbReference type="AlphaFoldDB" id="A0A7K1UFC3"/>
<keyword evidence="3" id="KW-1185">Reference proteome</keyword>
<organism evidence="2 3">
    <name type="scientific">Nesterenkonia alkaliphila</name>
    <dbReference type="NCBI Taxonomy" id="1463631"/>
    <lineage>
        <taxon>Bacteria</taxon>
        <taxon>Bacillati</taxon>
        <taxon>Actinomycetota</taxon>
        <taxon>Actinomycetes</taxon>
        <taxon>Micrococcales</taxon>
        <taxon>Micrococcaceae</taxon>
        <taxon>Nesterenkonia</taxon>
    </lineage>
</organism>
<name>A0A7K1UFC3_9MICC</name>
<comment type="caution">
    <text evidence="2">The sequence shown here is derived from an EMBL/GenBank/DDBJ whole genome shotgun (WGS) entry which is preliminary data.</text>
</comment>
<keyword evidence="1" id="KW-1133">Transmembrane helix</keyword>
<evidence type="ECO:0000313" key="2">
    <source>
        <dbReference type="EMBL" id="MVT25132.1"/>
    </source>
</evidence>
<dbReference type="EMBL" id="WRPM01000011">
    <property type="protein sequence ID" value="MVT25132.1"/>
    <property type="molecule type" value="Genomic_DNA"/>
</dbReference>
<sequence length="492" mass="52816">MARKHSDRDRRNEGGELTPVKFSRLTRRGVLLGLSLPQLITLGAGVLSVVGALYAGGGVLLAYTAPVWLACAVLTWVPIGGRKLIEWVPVAFRWVWRVTGGQLLYRRTVVKPRPAGTLALPGDAASLREFLDPETGAAMIHDPHANTLTAIIGLSHPAFVLLDPGEQERRVTAWGRVLATACRSGRVARLQVTERTLPDSGTGLAEWWAEHGTDDGSWTATTYSELIERAGPAGERHATTLSLALDMKNSSRQIRTAGGGLRGAAAVLRQEMTTLVAALHAADLTPSEWLTPGEVAVILRGAYDPAIAATLERHGELGRDLAAAGPVAVTESWDHLRSDSAHHAVLWISEWPRSLVYPGFLAPLLLSTGIQRTFSLVCTPIRSDQAARDIRKKKTEYISDAAQRAKIGQIEDASQTAEYHDVLQQEADLTAGHGVLRYTGLISVSAPSIDELEAAVSAVEQAAIQASCETRRLVGQQAQAFAVAALPLARTV</sequence>
<evidence type="ECO:0000313" key="3">
    <source>
        <dbReference type="Proteomes" id="UP000460157"/>
    </source>
</evidence>
<dbReference type="NCBIfam" id="NF042935">
    <property type="entry name" value="SCO6880_fam"/>
    <property type="match status" value="1"/>
</dbReference>
<keyword evidence="1" id="KW-0812">Transmembrane</keyword>
<keyword evidence="1" id="KW-0472">Membrane</keyword>
<gene>
    <name evidence="2" type="ORF">GNZ21_01925</name>
</gene>
<dbReference type="Proteomes" id="UP000460157">
    <property type="component" value="Unassembled WGS sequence"/>
</dbReference>
<accession>A0A7K1UFC3</accession>
<proteinExistence type="predicted"/>